<protein>
    <submittedName>
        <fullName evidence="1">Cdc53 cullin</fullName>
    </submittedName>
</protein>
<proteinExistence type="predicted"/>
<evidence type="ECO:0000313" key="2">
    <source>
        <dbReference type="Proteomes" id="UP000282876"/>
    </source>
</evidence>
<dbReference type="EMBL" id="RCSS01000540">
    <property type="protein sequence ID" value="RVD91393.1"/>
    <property type="molecule type" value="Genomic_DNA"/>
</dbReference>
<dbReference type="AlphaFoldDB" id="A0A437AJN4"/>
<comment type="caution">
    <text evidence="1">The sequence shown here is derived from an EMBL/GenBank/DDBJ whole genome shotgun (WGS) entry which is preliminary data.</text>
</comment>
<keyword evidence="2" id="KW-1185">Reference proteome</keyword>
<organism evidence="1 2">
    <name type="scientific">Tubulinosema ratisbonensis</name>
    <dbReference type="NCBI Taxonomy" id="291195"/>
    <lineage>
        <taxon>Eukaryota</taxon>
        <taxon>Fungi</taxon>
        <taxon>Fungi incertae sedis</taxon>
        <taxon>Microsporidia</taxon>
        <taxon>Tubulinosematoidea</taxon>
        <taxon>Tubulinosematidae</taxon>
        <taxon>Tubulinosema</taxon>
    </lineage>
</organism>
<dbReference type="InterPro" id="IPR036317">
    <property type="entry name" value="Cullin_homology_sf"/>
</dbReference>
<dbReference type="VEuPathDB" id="MicrosporidiaDB:TUBRATIS_21590"/>
<evidence type="ECO:0000313" key="1">
    <source>
        <dbReference type="EMBL" id="RVD91393.1"/>
    </source>
</evidence>
<sequence length="638" mass="76636">METTIITEVSYKALNYPEKITSEDFINAYNVIFSFCSKPTNVYEIRGYPIYKLLVDILDKYTVNLSIFDSLEEFNFQYEKLEKSLKVLEGIFSYLTRYFIKTNIIKKNERDVKEIRQLVYQFYYNNHLKNLRSSFYKLYFFELNLFRDKTVNGDQLKKAFNFYKKVLIFSGKDEKVKEFTNEYIKSVCKRINFEENIKFVCMNVYEELVNLSSLFDSNVSCDINRRIVTLLEFRNEEMSDTIIKRIDQKKEILFIYKLIEFLGENSLKIFNYKYELFLKSKKNNFDFSDIFSSFSYFYVLFEKNMKNNKEIRKILLSFYREEINSFYLKESFDKIIEFEKKLIDELVKLLVKGSSKEKCLISFVKLIKDDKRIGESIIHNLQSLLLFNDNILENEKHLLNFISHILSSDDFYKSCHLINDLRKSNEFVYKDIHPKLLSKGFWPLKEEKVFLHSSLYSYFSEYVDFLGKDYKRSSFTILPSISKITISFNDQLIDINTDLASLLLFLEENQLSFLELKNCTNDPFLKENLDYLSINNFIYEKDNLYFINYDFNSEKKNYFRIPTNIFATENHFVSVNENYLIESLIMKILKNKKKVCKNELFIFMNMKGYLYEKIDEIINNLVRKRYCKEEDGVICYIP</sequence>
<dbReference type="Proteomes" id="UP000282876">
    <property type="component" value="Unassembled WGS sequence"/>
</dbReference>
<name>A0A437AJN4_9MICR</name>
<dbReference type="OrthoDB" id="2196131at2759"/>
<accession>A0A437AJN4</accession>
<dbReference type="SUPFAM" id="SSF75632">
    <property type="entry name" value="Cullin homology domain"/>
    <property type="match status" value="1"/>
</dbReference>
<dbReference type="Gene3D" id="1.20.1310.10">
    <property type="entry name" value="Cullin Repeats"/>
    <property type="match status" value="1"/>
</dbReference>
<reference evidence="1 2" key="1">
    <citation type="submission" date="2018-10" db="EMBL/GenBank/DDBJ databases">
        <title>Draft genome sequence of the microsporidian Tubulinosema ratisbonensis.</title>
        <authorList>
            <person name="Polonais V."/>
            <person name="Peyretaillade E."/>
            <person name="Niehus S."/>
            <person name="Wawrzyniak I."/>
            <person name="Franchet A."/>
            <person name="Gaspin C."/>
            <person name="Reichstadt M."/>
            <person name="Belser C."/>
            <person name="Labadie K."/>
            <person name="Delbac F."/>
            <person name="Ferrandon D."/>
        </authorList>
    </citation>
    <scope>NUCLEOTIDE SEQUENCE [LARGE SCALE GENOMIC DNA]</scope>
    <source>
        <strain evidence="1 2">Franzen</strain>
    </source>
</reference>
<dbReference type="InterPro" id="IPR016159">
    <property type="entry name" value="Cullin_repeat-like_dom_sf"/>
</dbReference>
<dbReference type="SUPFAM" id="SSF74788">
    <property type="entry name" value="Cullin repeat-like"/>
    <property type="match status" value="1"/>
</dbReference>
<gene>
    <name evidence="1" type="ORF">TUBRATIS_21590</name>
</gene>